<sequence length="169" mass="18889">MEVQEQERRLISVDLCAVNKPTPSLKLNEITIRHHRQPGPPAFIFTDSLKPQTTLEEHSSLMTDVRFNPSMPRLANSSFDKTVRLWDADNIGGGDDSYMDKGGGTAGDPMDNDFVNPANMFCIRLKQPRSNLQYKMSVPELCRNFSAVAWCGKLNAISCASKTCARIPR</sequence>
<gene>
    <name evidence="1" type="ORF">L2E82_39017</name>
</gene>
<name>A0ACB9AHB7_CICIN</name>
<reference evidence="2" key="1">
    <citation type="journal article" date="2022" name="Mol. Ecol. Resour.">
        <title>The genomes of chicory, endive, great burdock and yacon provide insights into Asteraceae palaeo-polyploidization history and plant inulin production.</title>
        <authorList>
            <person name="Fan W."/>
            <person name="Wang S."/>
            <person name="Wang H."/>
            <person name="Wang A."/>
            <person name="Jiang F."/>
            <person name="Liu H."/>
            <person name="Zhao H."/>
            <person name="Xu D."/>
            <person name="Zhang Y."/>
        </authorList>
    </citation>
    <scope>NUCLEOTIDE SEQUENCE [LARGE SCALE GENOMIC DNA]</scope>
    <source>
        <strain evidence="2">cv. Punajuju</strain>
    </source>
</reference>
<reference evidence="1 2" key="2">
    <citation type="journal article" date="2022" name="Mol. Ecol. Resour.">
        <title>The genomes of chicory, endive, great burdock and yacon provide insights into Asteraceae paleo-polyploidization history and plant inulin production.</title>
        <authorList>
            <person name="Fan W."/>
            <person name="Wang S."/>
            <person name="Wang H."/>
            <person name="Wang A."/>
            <person name="Jiang F."/>
            <person name="Liu H."/>
            <person name="Zhao H."/>
            <person name="Xu D."/>
            <person name="Zhang Y."/>
        </authorList>
    </citation>
    <scope>NUCLEOTIDE SEQUENCE [LARGE SCALE GENOMIC DNA]</scope>
    <source>
        <strain evidence="2">cv. Punajuju</strain>
        <tissue evidence="1">Leaves</tissue>
    </source>
</reference>
<proteinExistence type="predicted"/>
<evidence type="ECO:0000313" key="2">
    <source>
        <dbReference type="Proteomes" id="UP001055811"/>
    </source>
</evidence>
<protein>
    <submittedName>
        <fullName evidence="1">Uncharacterized protein</fullName>
    </submittedName>
</protein>
<organism evidence="1 2">
    <name type="scientific">Cichorium intybus</name>
    <name type="common">Chicory</name>
    <dbReference type="NCBI Taxonomy" id="13427"/>
    <lineage>
        <taxon>Eukaryota</taxon>
        <taxon>Viridiplantae</taxon>
        <taxon>Streptophyta</taxon>
        <taxon>Embryophyta</taxon>
        <taxon>Tracheophyta</taxon>
        <taxon>Spermatophyta</taxon>
        <taxon>Magnoliopsida</taxon>
        <taxon>eudicotyledons</taxon>
        <taxon>Gunneridae</taxon>
        <taxon>Pentapetalae</taxon>
        <taxon>asterids</taxon>
        <taxon>campanulids</taxon>
        <taxon>Asterales</taxon>
        <taxon>Asteraceae</taxon>
        <taxon>Cichorioideae</taxon>
        <taxon>Cichorieae</taxon>
        <taxon>Cichoriinae</taxon>
        <taxon>Cichorium</taxon>
    </lineage>
</organism>
<evidence type="ECO:0000313" key="1">
    <source>
        <dbReference type="EMBL" id="KAI3709257.1"/>
    </source>
</evidence>
<dbReference type="Proteomes" id="UP001055811">
    <property type="component" value="Linkage Group LG07"/>
</dbReference>
<keyword evidence="2" id="KW-1185">Reference proteome</keyword>
<comment type="caution">
    <text evidence="1">The sequence shown here is derived from an EMBL/GenBank/DDBJ whole genome shotgun (WGS) entry which is preliminary data.</text>
</comment>
<dbReference type="EMBL" id="CM042015">
    <property type="protein sequence ID" value="KAI3709257.1"/>
    <property type="molecule type" value="Genomic_DNA"/>
</dbReference>
<accession>A0ACB9AHB7</accession>